<dbReference type="SUPFAM" id="SSF54862">
    <property type="entry name" value="4Fe-4S ferredoxins"/>
    <property type="match status" value="1"/>
</dbReference>
<evidence type="ECO:0000256" key="1">
    <source>
        <dbReference type="ARBA" id="ARBA00001966"/>
    </source>
</evidence>
<dbReference type="Proteomes" id="UP001144471">
    <property type="component" value="Unassembled WGS sequence"/>
</dbReference>
<dbReference type="GO" id="GO:0051539">
    <property type="term" value="F:4 iron, 4 sulfur cluster binding"/>
    <property type="evidence" value="ECO:0007669"/>
    <property type="project" value="UniProtKB-UniRule"/>
</dbReference>
<dbReference type="InterPro" id="IPR000813">
    <property type="entry name" value="7Fe_ferredoxin"/>
</dbReference>
<evidence type="ECO:0000256" key="8">
    <source>
        <dbReference type="RuleBase" id="RU365098"/>
    </source>
</evidence>
<keyword evidence="5 8" id="KW-0249">Electron transport</keyword>
<dbReference type="RefSeq" id="WP_281833355.1">
    <property type="nucleotide sequence ID" value="NZ_BSDY01000002.1"/>
</dbReference>
<dbReference type="PRINTS" id="PR00354">
    <property type="entry name" value="7FE8SFRDOXIN"/>
</dbReference>
<evidence type="ECO:0000256" key="2">
    <source>
        <dbReference type="ARBA" id="ARBA00022448"/>
    </source>
</evidence>
<dbReference type="GO" id="GO:0046872">
    <property type="term" value="F:metal ion binding"/>
    <property type="evidence" value="ECO:0007669"/>
    <property type="project" value="UniProtKB-UniRule"/>
</dbReference>
<name>A0A9W6GH15_9FUSO</name>
<dbReference type="InterPro" id="IPR017900">
    <property type="entry name" value="4Fe4S_Fe_S_CS"/>
</dbReference>
<protein>
    <recommendedName>
        <fullName evidence="8">Ferredoxin</fullName>
    </recommendedName>
</protein>
<evidence type="ECO:0000256" key="5">
    <source>
        <dbReference type="ARBA" id="ARBA00022982"/>
    </source>
</evidence>
<keyword evidence="6 8" id="KW-0408">Iron</keyword>
<dbReference type="AlphaFoldDB" id="A0A9W6GH15"/>
<dbReference type="PROSITE" id="PS00198">
    <property type="entry name" value="4FE4S_FER_1"/>
    <property type="match status" value="2"/>
</dbReference>
<evidence type="ECO:0000259" key="9">
    <source>
        <dbReference type="PROSITE" id="PS51379"/>
    </source>
</evidence>
<dbReference type="PROSITE" id="PS51379">
    <property type="entry name" value="4FE4S_FER_2"/>
    <property type="match status" value="2"/>
</dbReference>
<accession>A0A9W6GH15</accession>
<reference evidence="10" key="1">
    <citation type="submission" date="2022-12" db="EMBL/GenBank/DDBJ databases">
        <title>Reference genome sequencing for broad-spectrum identification of bacterial and archaeal isolates by mass spectrometry.</title>
        <authorList>
            <person name="Sekiguchi Y."/>
            <person name="Tourlousse D.M."/>
        </authorList>
    </citation>
    <scope>NUCLEOTIDE SEQUENCE</scope>
    <source>
        <strain evidence="10">10succ1</strain>
    </source>
</reference>
<keyword evidence="3 8" id="KW-0004">4Fe-4S</keyword>
<evidence type="ECO:0000256" key="4">
    <source>
        <dbReference type="ARBA" id="ARBA00022723"/>
    </source>
</evidence>
<keyword evidence="2 8" id="KW-0813">Transport</keyword>
<comment type="cofactor">
    <cofactor evidence="1 8">
        <name>[4Fe-4S] cluster</name>
        <dbReference type="ChEBI" id="CHEBI:49883"/>
    </cofactor>
</comment>
<feature type="domain" description="4Fe-4S ferredoxin-type" evidence="9">
    <location>
        <begin position="31"/>
        <end position="59"/>
    </location>
</feature>
<dbReference type="EMBL" id="BSDY01000002">
    <property type="protein sequence ID" value="GLI55103.1"/>
    <property type="molecule type" value="Genomic_DNA"/>
</dbReference>
<feature type="domain" description="4Fe-4S ferredoxin-type" evidence="9">
    <location>
        <begin position="1"/>
        <end position="30"/>
    </location>
</feature>
<evidence type="ECO:0000256" key="6">
    <source>
        <dbReference type="ARBA" id="ARBA00023004"/>
    </source>
</evidence>
<comment type="caution">
    <text evidence="10">The sequence shown here is derived from an EMBL/GenBank/DDBJ whole genome shotgun (WGS) entry which is preliminary data.</text>
</comment>
<keyword evidence="4 8" id="KW-0479">Metal-binding</keyword>
<evidence type="ECO:0000256" key="7">
    <source>
        <dbReference type="ARBA" id="ARBA00023014"/>
    </source>
</evidence>
<dbReference type="InterPro" id="IPR017896">
    <property type="entry name" value="4Fe4S_Fe-S-bd"/>
</dbReference>
<proteinExistence type="predicted"/>
<sequence>MSYRIDLDLCVACGACEPLCPVDCISEAAKGKRVIDEGTCIDCSACAGLCPVNCIAHIE</sequence>
<organism evidence="10 11">
    <name type="scientific">Propionigenium maris DSM 9537</name>
    <dbReference type="NCBI Taxonomy" id="1123000"/>
    <lineage>
        <taxon>Bacteria</taxon>
        <taxon>Fusobacteriati</taxon>
        <taxon>Fusobacteriota</taxon>
        <taxon>Fusobacteriia</taxon>
        <taxon>Fusobacteriales</taxon>
        <taxon>Fusobacteriaceae</taxon>
        <taxon>Propionigenium</taxon>
    </lineage>
</organism>
<evidence type="ECO:0000313" key="10">
    <source>
        <dbReference type="EMBL" id="GLI55103.1"/>
    </source>
</evidence>
<dbReference type="Gene3D" id="3.30.70.20">
    <property type="match status" value="1"/>
</dbReference>
<keyword evidence="11" id="KW-1185">Reference proteome</keyword>
<evidence type="ECO:0000313" key="11">
    <source>
        <dbReference type="Proteomes" id="UP001144471"/>
    </source>
</evidence>
<evidence type="ECO:0000256" key="3">
    <source>
        <dbReference type="ARBA" id="ARBA00022485"/>
    </source>
</evidence>
<comment type="function">
    <text evidence="8">Ferredoxins are iron-sulfur proteins that transfer electrons in a wide variety of metabolic reactions.</text>
</comment>
<gene>
    <name evidence="10" type="primary">fdxA</name>
    <name evidence="10" type="ORF">PM10SUCC1_06180</name>
</gene>
<keyword evidence="7 8" id="KW-0411">Iron-sulfur</keyword>
<dbReference type="Pfam" id="PF00037">
    <property type="entry name" value="Fer4"/>
    <property type="match status" value="2"/>
</dbReference>
<dbReference type="GO" id="GO:0009055">
    <property type="term" value="F:electron transfer activity"/>
    <property type="evidence" value="ECO:0007669"/>
    <property type="project" value="UniProtKB-UniRule"/>
</dbReference>